<keyword evidence="4" id="KW-0732">Signal</keyword>
<dbReference type="Pfam" id="PF17064">
    <property type="entry name" value="QVR"/>
    <property type="match status" value="1"/>
</dbReference>
<evidence type="ECO:0000256" key="3">
    <source>
        <dbReference type="ARBA" id="ARBA00022692"/>
    </source>
</evidence>
<keyword evidence="8" id="KW-0449">Lipoprotein</keyword>
<dbReference type="PANTHER" id="PTHR33562:SF23">
    <property type="entry name" value="PROTEIN QUIVER"/>
    <property type="match status" value="1"/>
</dbReference>
<keyword evidence="3" id="KW-0812">Transmembrane</keyword>
<proteinExistence type="predicted"/>
<dbReference type="EMBL" id="GEBQ01009512">
    <property type="protein sequence ID" value="JAT30465.1"/>
    <property type="molecule type" value="Transcribed_RNA"/>
</dbReference>
<sequence length="183" mass="20338">LSLQANFPLQLPSCAVIIFEGAAMIPGRIAPSVIFLLMYTAVATGMQEDVTGTKTIYCYQCNALSDPDCRHLATNASIDYYKPCHRHMSPVGDKDTFKGFFCRKILQKIYPRDDLEVVVRSCGWVRDDSGDCYEVRTNDHRETVCQCFSDGCNPAPRISQPAWLLLATLGLVALTTHPAIDML</sequence>
<comment type="subcellular location">
    <subcellularLocation>
        <location evidence="1">Membrane</location>
        <topology evidence="1">Lipid-anchor</topology>
        <topology evidence="1">GPI-anchor</topology>
    </subcellularLocation>
</comment>
<keyword evidence="5" id="KW-1133">Transmembrane helix</keyword>
<evidence type="ECO:0000256" key="5">
    <source>
        <dbReference type="ARBA" id="ARBA00022989"/>
    </source>
</evidence>
<keyword evidence="6" id="KW-0472">Membrane</keyword>
<feature type="non-terminal residue" evidence="9">
    <location>
        <position position="1"/>
    </location>
</feature>
<accession>A0A1B6M3F7</accession>
<evidence type="ECO:0000256" key="2">
    <source>
        <dbReference type="ARBA" id="ARBA00022622"/>
    </source>
</evidence>
<evidence type="ECO:0000256" key="7">
    <source>
        <dbReference type="ARBA" id="ARBA00023180"/>
    </source>
</evidence>
<evidence type="ECO:0000313" key="9">
    <source>
        <dbReference type="EMBL" id="JAT30465.1"/>
    </source>
</evidence>
<keyword evidence="7" id="KW-0325">Glycoprotein</keyword>
<protein>
    <submittedName>
        <fullName evidence="9">Uncharacterized protein</fullName>
    </submittedName>
</protein>
<evidence type="ECO:0000256" key="1">
    <source>
        <dbReference type="ARBA" id="ARBA00004589"/>
    </source>
</evidence>
<name>A0A1B6M3F7_9HEMI</name>
<dbReference type="InterPro" id="IPR050975">
    <property type="entry name" value="Sleep_regulator"/>
</dbReference>
<evidence type="ECO:0000256" key="4">
    <source>
        <dbReference type="ARBA" id="ARBA00022729"/>
    </source>
</evidence>
<reference evidence="9" key="1">
    <citation type="submission" date="2015-11" db="EMBL/GenBank/DDBJ databases">
        <title>De novo transcriptome assembly of four potential Pierce s Disease insect vectors from Arizona vineyards.</title>
        <authorList>
            <person name="Tassone E.E."/>
        </authorList>
    </citation>
    <scope>NUCLEOTIDE SEQUENCE</scope>
</reference>
<dbReference type="AlphaFoldDB" id="A0A1B6M3F7"/>
<gene>
    <name evidence="9" type="ORF">g.510</name>
</gene>
<organism evidence="9">
    <name type="scientific">Graphocephala atropunctata</name>
    <dbReference type="NCBI Taxonomy" id="36148"/>
    <lineage>
        <taxon>Eukaryota</taxon>
        <taxon>Metazoa</taxon>
        <taxon>Ecdysozoa</taxon>
        <taxon>Arthropoda</taxon>
        <taxon>Hexapoda</taxon>
        <taxon>Insecta</taxon>
        <taxon>Pterygota</taxon>
        <taxon>Neoptera</taxon>
        <taxon>Paraneoptera</taxon>
        <taxon>Hemiptera</taxon>
        <taxon>Auchenorrhyncha</taxon>
        <taxon>Membracoidea</taxon>
        <taxon>Cicadellidae</taxon>
        <taxon>Cicadellinae</taxon>
        <taxon>Cicadellini</taxon>
        <taxon>Graphocephala</taxon>
    </lineage>
</organism>
<dbReference type="PANTHER" id="PTHR33562">
    <property type="entry name" value="ATILLA, ISOFORM B-RELATED-RELATED"/>
    <property type="match status" value="1"/>
</dbReference>
<dbReference type="InterPro" id="IPR031424">
    <property type="entry name" value="QVR-like"/>
</dbReference>
<evidence type="ECO:0000256" key="8">
    <source>
        <dbReference type="ARBA" id="ARBA00023288"/>
    </source>
</evidence>
<evidence type="ECO:0000256" key="6">
    <source>
        <dbReference type="ARBA" id="ARBA00023136"/>
    </source>
</evidence>
<dbReference type="GO" id="GO:0098552">
    <property type="term" value="C:side of membrane"/>
    <property type="evidence" value="ECO:0007669"/>
    <property type="project" value="UniProtKB-KW"/>
</dbReference>
<dbReference type="GO" id="GO:0032222">
    <property type="term" value="P:regulation of synaptic transmission, cholinergic"/>
    <property type="evidence" value="ECO:0007669"/>
    <property type="project" value="InterPro"/>
</dbReference>
<keyword evidence="2" id="KW-0336">GPI-anchor</keyword>
<dbReference type="GO" id="GO:0030431">
    <property type="term" value="P:sleep"/>
    <property type="evidence" value="ECO:0007669"/>
    <property type="project" value="InterPro"/>
</dbReference>